<evidence type="ECO:0000256" key="1">
    <source>
        <dbReference type="SAM" id="Phobius"/>
    </source>
</evidence>
<keyword evidence="2" id="KW-0732">Signal</keyword>
<feature type="transmembrane region" description="Helical" evidence="1">
    <location>
        <begin position="212"/>
        <end position="235"/>
    </location>
</feature>
<feature type="transmembrane region" description="Helical" evidence="1">
    <location>
        <begin position="374"/>
        <end position="392"/>
    </location>
</feature>
<dbReference type="EMBL" id="JRYR02000002">
    <property type="protein sequence ID" value="OHX64377.1"/>
    <property type="molecule type" value="Genomic_DNA"/>
</dbReference>
<dbReference type="STRING" id="915059.NH26_22555"/>
<feature type="transmembrane region" description="Helical" evidence="1">
    <location>
        <begin position="273"/>
        <end position="294"/>
    </location>
</feature>
<dbReference type="Proteomes" id="UP000179797">
    <property type="component" value="Unassembled WGS sequence"/>
</dbReference>
<dbReference type="AlphaFoldDB" id="A0A1S1YTM4"/>
<dbReference type="OrthoDB" id="9827596at2"/>
<feature type="transmembrane region" description="Helical" evidence="1">
    <location>
        <begin position="300"/>
        <end position="326"/>
    </location>
</feature>
<evidence type="ECO:0008006" key="5">
    <source>
        <dbReference type="Google" id="ProtNLM"/>
    </source>
</evidence>
<evidence type="ECO:0000313" key="3">
    <source>
        <dbReference type="EMBL" id="OHX64377.1"/>
    </source>
</evidence>
<feature type="transmembrane region" description="Helical" evidence="1">
    <location>
        <begin position="333"/>
        <end position="354"/>
    </location>
</feature>
<keyword evidence="1" id="KW-0472">Membrane</keyword>
<name>A0A1S1YTM4_FLAPC</name>
<protein>
    <recommendedName>
        <fullName evidence="5">7TM-DISM receptor extracellular domain-containing protein</fullName>
    </recommendedName>
</protein>
<proteinExistence type="predicted"/>
<keyword evidence="4" id="KW-1185">Reference proteome</keyword>
<dbReference type="RefSeq" id="WP_044220550.1">
    <property type="nucleotide sequence ID" value="NZ_JRYR02000002.1"/>
</dbReference>
<evidence type="ECO:0000256" key="2">
    <source>
        <dbReference type="SAM" id="SignalP"/>
    </source>
</evidence>
<keyword evidence="1" id="KW-0812">Transmembrane</keyword>
<keyword evidence="1" id="KW-1133">Transmembrane helix</keyword>
<organism evidence="3 4">
    <name type="scientific">Flammeovirga pacifica</name>
    <dbReference type="NCBI Taxonomy" id="915059"/>
    <lineage>
        <taxon>Bacteria</taxon>
        <taxon>Pseudomonadati</taxon>
        <taxon>Bacteroidota</taxon>
        <taxon>Cytophagia</taxon>
        <taxon>Cytophagales</taxon>
        <taxon>Flammeovirgaceae</taxon>
        <taxon>Flammeovirga</taxon>
    </lineage>
</organism>
<sequence>MKFTKLLLTIAFQLTFISLVFSNEINEEILDDQLEVSDLMKAFDVTTIDFDELNLDHYLYKDATAQPLKEVFLGPASTPKLFYFDFSNVSEEEYFLNIDFGMIRKLNVKIIQDTTEVEYHLGTNQIHSFIDYFEPYVGYIIPLPKGKAKVVIGIDGDDNTVMTNFFITKKEFLSKQSNEIKYNNNILKSITTFQALMCFLMFIVLRKNIILFCFMNIVGLTLFTETQSLIFYNYIPNETLLYVFRLIGNNTYTLFTLLLYMSIYPPLKYKKQIIIVSLVLTSINAVLLTFYTFVGLDVKVFSLILTIYNISVGQLFIFTAMTLCLLNMLKTPNFWNIGIFTIQSFLYGIIGIFISSPSLGLSSRMSNESTASYYINLIQILFFIILIIYKFIKDEQIRKSIQLSIYEIRDKTNTALIEGEMKEREKIGNKLTKNISENLKVLTNTNNNDLDTKTLEKTIFAVRSLSHQLLLPNFEEDEFEDIMLDLLMKHNTEKISCFMHLKEWENVQVTVQQHIYRLIQEILIYLEERECSGSLFFNFTQEELLGDFSIEWSSTNENTEQIFAFLSKAIRYRIIAIDGQFSEDIKSQNYFLNLTGIDLSGQQEKDALI</sequence>
<feature type="signal peptide" evidence="2">
    <location>
        <begin position="1"/>
        <end position="22"/>
    </location>
</feature>
<evidence type="ECO:0000313" key="4">
    <source>
        <dbReference type="Proteomes" id="UP000179797"/>
    </source>
</evidence>
<accession>A0A1S1YTM4</accession>
<feature type="chain" id="PRO_5010298617" description="7TM-DISM receptor extracellular domain-containing protein" evidence="2">
    <location>
        <begin position="23"/>
        <end position="609"/>
    </location>
</feature>
<gene>
    <name evidence="3" type="ORF">NH26_22555</name>
</gene>
<feature type="transmembrane region" description="Helical" evidence="1">
    <location>
        <begin position="241"/>
        <end position="261"/>
    </location>
</feature>
<comment type="caution">
    <text evidence="3">The sequence shown here is derived from an EMBL/GenBank/DDBJ whole genome shotgun (WGS) entry which is preliminary data.</text>
</comment>
<reference evidence="3 4" key="1">
    <citation type="journal article" date="2012" name="Int. J. Syst. Evol. Microbiol.">
        <title>Flammeovirga pacifica sp. nov., isolated from deep-sea sediment.</title>
        <authorList>
            <person name="Xu H."/>
            <person name="Fu Y."/>
            <person name="Yang N."/>
            <person name="Ding Z."/>
            <person name="Lai Q."/>
            <person name="Zeng R."/>
        </authorList>
    </citation>
    <scope>NUCLEOTIDE SEQUENCE [LARGE SCALE GENOMIC DNA]</scope>
    <source>
        <strain evidence="4">DSM 24597 / LMG 26175 / WPAGA1</strain>
    </source>
</reference>